<proteinExistence type="predicted"/>
<dbReference type="InterPro" id="IPR011009">
    <property type="entry name" value="Kinase-like_dom_sf"/>
</dbReference>
<accession>A0A5E4N1T6</accession>
<reference evidence="1 2" key="1">
    <citation type="submission" date="2019-08" db="EMBL/GenBank/DDBJ databases">
        <authorList>
            <person name="Alioto T."/>
            <person name="Alioto T."/>
            <person name="Gomez Garrido J."/>
        </authorList>
    </citation>
    <scope>NUCLEOTIDE SEQUENCE [LARGE SCALE GENOMIC DNA]</scope>
</reference>
<keyword evidence="1" id="KW-0418">Kinase</keyword>
<dbReference type="AlphaFoldDB" id="A0A5E4N1T6"/>
<dbReference type="EMBL" id="CABPRJ010001487">
    <property type="protein sequence ID" value="VVC38639.1"/>
    <property type="molecule type" value="Genomic_DNA"/>
</dbReference>
<dbReference type="OrthoDB" id="302535at2759"/>
<keyword evidence="2" id="KW-1185">Reference proteome</keyword>
<keyword evidence="1" id="KW-0808">Transferase</keyword>
<dbReference type="GO" id="GO:0016301">
    <property type="term" value="F:kinase activity"/>
    <property type="evidence" value="ECO:0007669"/>
    <property type="project" value="UniProtKB-KW"/>
</dbReference>
<evidence type="ECO:0000313" key="2">
    <source>
        <dbReference type="Proteomes" id="UP000325440"/>
    </source>
</evidence>
<protein>
    <submittedName>
        <fullName evidence="1">Protein kinase-like domain,Serine-threonine/tyrosine-protein kinase, catalytic domain</fullName>
    </submittedName>
</protein>
<gene>
    <name evidence="1" type="ORF">CINCED_3A001019</name>
</gene>
<dbReference type="Gene3D" id="1.10.510.10">
    <property type="entry name" value="Transferase(Phosphotransferase) domain 1"/>
    <property type="match status" value="1"/>
</dbReference>
<organism evidence="1 2">
    <name type="scientific">Cinara cedri</name>
    <dbReference type="NCBI Taxonomy" id="506608"/>
    <lineage>
        <taxon>Eukaryota</taxon>
        <taxon>Metazoa</taxon>
        <taxon>Ecdysozoa</taxon>
        <taxon>Arthropoda</taxon>
        <taxon>Hexapoda</taxon>
        <taxon>Insecta</taxon>
        <taxon>Pterygota</taxon>
        <taxon>Neoptera</taxon>
        <taxon>Paraneoptera</taxon>
        <taxon>Hemiptera</taxon>
        <taxon>Sternorrhyncha</taxon>
        <taxon>Aphidomorpha</taxon>
        <taxon>Aphidoidea</taxon>
        <taxon>Aphididae</taxon>
        <taxon>Lachninae</taxon>
        <taxon>Cinara</taxon>
    </lineage>
</organism>
<dbReference type="SUPFAM" id="SSF56112">
    <property type="entry name" value="Protein kinase-like (PK-like)"/>
    <property type="match status" value="1"/>
</dbReference>
<sequence length="67" mass="7535">MAEDEIGFLWTAPEILRTPNPCPEGTQKGDVYSFAIIVHEIVTRQGPFYLGSIDPPPPKNNIKFFDD</sequence>
<dbReference type="Proteomes" id="UP000325440">
    <property type="component" value="Unassembled WGS sequence"/>
</dbReference>
<name>A0A5E4N1T6_9HEMI</name>
<evidence type="ECO:0000313" key="1">
    <source>
        <dbReference type="EMBL" id="VVC38639.1"/>
    </source>
</evidence>